<evidence type="ECO:0000256" key="6">
    <source>
        <dbReference type="ARBA" id="ARBA00023136"/>
    </source>
</evidence>
<dbReference type="EMBL" id="LFZN01000001">
    <property type="protein sequence ID" value="KXT07629.1"/>
    <property type="molecule type" value="Genomic_DNA"/>
</dbReference>
<evidence type="ECO:0000256" key="10">
    <source>
        <dbReference type="ARBA" id="ARBA00048048"/>
    </source>
</evidence>
<evidence type="ECO:0000259" key="14">
    <source>
        <dbReference type="Pfam" id="PF01529"/>
    </source>
</evidence>
<evidence type="ECO:0000256" key="2">
    <source>
        <dbReference type="ARBA" id="ARBA00022679"/>
    </source>
</evidence>
<comment type="function">
    <text evidence="11">Mediates the reversible addition of palmitate to target proteins, thereby regulating their membrane association and biological function.</text>
</comment>
<sequence>MALLDHTSLRKLVIPGVTSLVAFLAFTSQWLFYHIEPGPLRKGDTYMFNTLVISLLICYWRTCFTHPGRIPKDWHERTNKAAAQSNRWCRRCETFKPPRAHHCKTCKRCVMKMDHHCVWTGRPVVYSNIRRFSANCVSHITIPHFVRFLFYADLSMALLEYFLFQRVAVLWEKRHLPSYLGPSVLQLAHLFILCAVNSMVLFALVLLLGRTLWSLAVNTWTIEGWEIERHHTLLRRAKVLGGYLEGPDGTKVRIDHQEFPWDVGIWSNICQGMGSRNPLRWFWPFSRSPSVESGLSFEHNEIDDPSKPWPPPDPDRLFRAERKPLVGDGFTKEWDVDAFKQRQAADMTRYTDADGEFVLRRRPFHERLEKDTRQHSDRYYQDDNALERDEESDVEEIPRGRSDSDAGEEAWRNQEGERLADFGVDEVADFYDEDDIPLGELLRRRQQDKM</sequence>
<evidence type="ECO:0000256" key="7">
    <source>
        <dbReference type="ARBA" id="ARBA00023139"/>
    </source>
</evidence>
<comment type="caution">
    <text evidence="15">The sequence shown here is derived from an EMBL/GenBank/DDBJ whole genome shotgun (WGS) entry which is preliminary data.</text>
</comment>
<evidence type="ECO:0000256" key="9">
    <source>
        <dbReference type="ARBA" id="ARBA00023315"/>
    </source>
</evidence>
<feature type="region of interest" description="Disordered" evidence="13">
    <location>
        <begin position="370"/>
        <end position="417"/>
    </location>
</feature>
<dbReference type="PROSITE" id="PS50216">
    <property type="entry name" value="DHHC"/>
    <property type="match status" value="1"/>
</dbReference>
<evidence type="ECO:0000256" key="4">
    <source>
        <dbReference type="ARBA" id="ARBA00022824"/>
    </source>
</evidence>
<dbReference type="PANTHER" id="PTHR12246">
    <property type="entry name" value="PALMITOYLTRANSFERASE ZDHHC16"/>
    <property type="match status" value="1"/>
</dbReference>
<dbReference type="AlphaFoldDB" id="A0A139HZ34"/>
<dbReference type="InterPro" id="IPR001594">
    <property type="entry name" value="Palmitoyltrfase_DHHC"/>
</dbReference>
<dbReference type="InterPro" id="IPR033682">
    <property type="entry name" value="PFA4"/>
</dbReference>
<comment type="subcellular location">
    <subcellularLocation>
        <location evidence="11">Endoplasmic reticulum membrane</location>
        <topology evidence="11">Multi-pass membrane protein</topology>
    </subcellularLocation>
    <subcellularLocation>
        <location evidence="1">Membrane</location>
        <topology evidence="1">Multi-pass membrane protein</topology>
    </subcellularLocation>
</comment>
<evidence type="ECO:0000256" key="13">
    <source>
        <dbReference type="SAM" id="MobiDB-lite"/>
    </source>
</evidence>
<feature type="transmembrane region" description="Helical" evidence="11 12">
    <location>
        <begin position="148"/>
        <end position="164"/>
    </location>
</feature>
<evidence type="ECO:0000256" key="5">
    <source>
        <dbReference type="ARBA" id="ARBA00022989"/>
    </source>
</evidence>
<feature type="domain" description="Palmitoyltransferase DHHC" evidence="14">
    <location>
        <begin position="85"/>
        <end position="132"/>
    </location>
</feature>
<reference evidence="15 16" key="1">
    <citation type="submission" date="2015-07" db="EMBL/GenBank/DDBJ databases">
        <title>Comparative genomics of the Sigatoka disease complex on banana suggests a link between parallel evolutionary changes in Pseudocercospora fijiensis and Pseudocercospora eumusae and increased virulence on the banana host.</title>
        <authorList>
            <person name="Chang T.-C."/>
            <person name="Salvucci A."/>
            <person name="Crous P.W."/>
            <person name="Stergiopoulos I."/>
        </authorList>
    </citation>
    <scope>NUCLEOTIDE SEQUENCE [LARGE SCALE GENOMIC DNA]</scope>
    <source>
        <strain evidence="15 16">CBS 114824</strain>
    </source>
</reference>
<dbReference type="GO" id="GO:0005789">
    <property type="term" value="C:endoplasmic reticulum membrane"/>
    <property type="evidence" value="ECO:0007669"/>
    <property type="project" value="UniProtKB-SubCell"/>
</dbReference>
<gene>
    <name evidence="11" type="primary">PFA4</name>
    <name evidence="15" type="ORF">AC578_10126</name>
</gene>
<dbReference type="OrthoDB" id="331948at2759"/>
<evidence type="ECO:0000256" key="11">
    <source>
        <dbReference type="HAMAP-Rule" id="MF_03199"/>
    </source>
</evidence>
<keyword evidence="8 11" id="KW-0449">Lipoprotein</keyword>
<feature type="transmembrane region" description="Helical" evidence="11 12">
    <location>
        <begin position="12"/>
        <end position="33"/>
    </location>
</feature>
<dbReference type="Pfam" id="PF01529">
    <property type="entry name" value="DHHC"/>
    <property type="match status" value="1"/>
</dbReference>
<accession>A0A139HZ34</accession>
<keyword evidence="2 11" id="KW-0808">Transferase</keyword>
<keyword evidence="9 11" id="KW-0012">Acyltransferase</keyword>
<feature type="transmembrane region" description="Helical" evidence="11 12">
    <location>
        <begin position="45"/>
        <end position="62"/>
    </location>
</feature>
<comment type="catalytic activity">
    <reaction evidence="10 11 12">
        <text>L-cysteinyl-[protein] + hexadecanoyl-CoA = S-hexadecanoyl-L-cysteinyl-[protein] + CoA</text>
        <dbReference type="Rhea" id="RHEA:36683"/>
        <dbReference type="Rhea" id="RHEA-COMP:10131"/>
        <dbReference type="Rhea" id="RHEA-COMP:11032"/>
        <dbReference type="ChEBI" id="CHEBI:29950"/>
        <dbReference type="ChEBI" id="CHEBI:57287"/>
        <dbReference type="ChEBI" id="CHEBI:57379"/>
        <dbReference type="ChEBI" id="CHEBI:74151"/>
        <dbReference type="EC" id="2.3.1.225"/>
    </reaction>
</comment>
<name>A0A139HZ34_9PEZI</name>
<keyword evidence="4 11" id="KW-0256">Endoplasmic reticulum</keyword>
<protein>
    <recommendedName>
        <fullName evidence="11">Palmitoyltransferase PFA4</fullName>
        <ecNumber evidence="11">2.3.1.225</ecNumber>
    </recommendedName>
    <alternativeName>
        <fullName evidence="11">Protein S-acyltransferase</fullName>
        <shortName evidence="11">PAT</shortName>
    </alternativeName>
    <alternativeName>
        <fullName evidence="11">Protein fatty acyltransferase 4</fullName>
    </alternativeName>
</protein>
<keyword evidence="7 11" id="KW-0564">Palmitate</keyword>
<evidence type="ECO:0000256" key="3">
    <source>
        <dbReference type="ARBA" id="ARBA00022692"/>
    </source>
</evidence>
<feature type="active site" description="S-palmitoyl cysteine intermediate" evidence="11">
    <location>
        <position position="117"/>
    </location>
</feature>
<evidence type="ECO:0000256" key="8">
    <source>
        <dbReference type="ARBA" id="ARBA00023288"/>
    </source>
</evidence>
<evidence type="ECO:0000256" key="1">
    <source>
        <dbReference type="ARBA" id="ARBA00004141"/>
    </source>
</evidence>
<keyword evidence="6 11" id="KW-0472">Membrane</keyword>
<keyword evidence="5 11" id="KW-1133">Transmembrane helix</keyword>
<keyword evidence="3 11" id="KW-0812">Transmembrane</keyword>
<evidence type="ECO:0000313" key="16">
    <source>
        <dbReference type="Proteomes" id="UP000070133"/>
    </source>
</evidence>
<proteinExistence type="inferred from homology"/>
<dbReference type="STRING" id="321146.A0A139HZ34"/>
<dbReference type="HAMAP" id="MF_03199">
    <property type="entry name" value="DHHC_PAT_PFA4"/>
    <property type="match status" value="1"/>
</dbReference>
<feature type="transmembrane region" description="Helical" evidence="11 12">
    <location>
        <begin position="184"/>
        <end position="208"/>
    </location>
</feature>
<evidence type="ECO:0000256" key="12">
    <source>
        <dbReference type="RuleBase" id="RU079119"/>
    </source>
</evidence>
<comment type="similarity">
    <text evidence="11">Belongs to the DHHC palmitoyltransferase family. PFA4 subfamily.</text>
</comment>
<dbReference type="EC" id="2.3.1.225" evidence="11"/>
<organism evidence="15 16">
    <name type="scientific">Pseudocercospora eumusae</name>
    <dbReference type="NCBI Taxonomy" id="321146"/>
    <lineage>
        <taxon>Eukaryota</taxon>
        <taxon>Fungi</taxon>
        <taxon>Dikarya</taxon>
        <taxon>Ascomycota</taxon>
        <taxon>Pezizomycotina</taxon>
        <taxon>Dothideomycetes</taxon>
        <taxon>Dothideomycetidae</taxon>
        <taxon>Mycosphaerellales</taxon>
        <taxon>Mycosphaerellaceae</taxon>
        <taxon>Pseudocercospora</taxon>
    </lineage>
</organism>
<evidence type="ECO:0000313" key="15">
    <source>
        <dbReference type="EMBL" id="KXT07629.1"/>
    </source>
</evidence>
<comment type="domain">
    <text evidence="11 12">The DHHC domain is required for palmitoyltransferase activity.</text>
</comment>
<dbReference type="InterPro" id="IPR039859">
    <property type="entry name" value="PFA4/ZDH16/20/ERF2-like"/>
</dbReference>
<dbReference type="GO" id="GO:0019706">
    <property type="term" value="F:protein-cysteine S-palmitoyltransferase activity"/>
    <property type="evidence" value="ECO:0007669"/>
    <property type="project" value="UniProtKB-UniRule"/>
</dbReference>
<keyword evidence="16" id="KW-1185">Reference proteome</keyword>
<feature type="compositionally biased region" description="Basic and acidic residues" evidence="13">
    <location>
        <begin position="396"/>
        <end position="417"/>
    </location>
</feature>
<dbReference type="Proteomes" id="UP000070133">
    <property type="component" value="Unassembled WGS sequence"/>
</dbReference>
<feature type="compositionally biased region" description="Basic and acidic residues" evidence="13">
    <location>
        <begin position="370"/>
        <end position="387"/>
    </location>
</feature>